<evidence type="ECO:0000256" key="1">
    <source>
        <dbReference type="SAM" id="Phobius"/>
    </source>
</evidence>
<keyword evidence="1" id="KW-0812">Transmembrane</keyword>
<sequence>MCDIAQYYVKFGLVLSMNYNLKGRNLRKSLRISPRSSYQETCKAYNSEKIFWCVIKSDSFYEYVLELIFNSILLFTSDSGLYLFFIDLNIHIFKPRTELSNKIPSSPLLSSFL</sequence>
<evidence type="ECO:0000313" key="3">
    <source>
        <dbReference type="Proteomes" id="UP000276133"/>
    </source>
</evidence>
<name>A0A3M7S0G5_BRAPC</name>
<reference evidence="2 3" key="1">
    <citation type="journal article" date="2018" name="Sci. Rep.">
        <title>Genomic signatures of local adaptation to the degree of environmental predictability in rotifers.</title>
        <authorList>
            <person name="Franch-Gras L."/>
            <person name="Hahn C."/>
            <person name="Garcia-Roger E.M."/>
            <person name="Carmona M.J."/>
            <person name="Serra M."/>
            <person name="Gomez A."/>
        </authorList>
    </citation>
    <scope>NUCLEOTIDE SEQUENCE [LARGE SCALE GENOMIC DNA]</scope>
    <source>
        <strain evidence="2">HYR1</strain>
    </source>
</reference>
<dbReference type="Proteomes" id="UP000276133">
    <property type="component" value="Unassembled WGS sequence"/>
</dbReference>
<dbReference type="AlphaFoldDB" id="A0A3M7S0G5"/>
<accession>A0A3M7S0G5</accession>
<gene>
    <name evidence="2" type="ORF">BpHYR1_046838</name>
</gene>
<evidence type="ECO:0000313" key="2">
    <source>
        <dbReference type="EMBL" id="RNA29256.1"/>
    </source>
</evidence>
<dbReference type="EMBL" id="REGN01002258">
    <property type="protein sequence ID" value="RNA29256.1"/>
    <property type="molecule type" value="Genomic_DNA"/>
</dbReference>
<comment type="caution">
    <text evidence="2">The sequence shown here is derived from an EMBL/GenBank/DDBJ whole genome shotgun (WGS) entry which is preliminary data.</text>
</comment>
<protein>
    <submittedName>
        <fullName evidence="2">Uncharacterized protein</fullName>
    </submittedName>
</protein>
<feature type="transmembrane region" description="Helical" evidence="1">
    <location>
        <begin position="67"/>
        <end position="86"/>
    </location>
</feature>
<keyword evidence="3" id="KW-1185">Reference proteome</keyword>
<keyword evidence="1" id="KW-1133">Transmembrane helix</keyword>
<keyword evidence="1" id="KW-0472">Membrane</keyword>
<organism evidence="2 3">
    <name type="scientific">Brachionus plicatilis</name>
    <name type="common">Marine rotifer</name>
    <name type="synonym">Brachionus muelleri</name>
    <dbReference type="NCBI Taxonomy" id="10195"/>
    <lineage>
        <taxon>Eukaryota</taxon>
        <taxon>Metazoa</taxon>
        <taxon>Spiralia</taxon>
        <taxon>Gnathifera</taxon>
        <taxon>Rotifera</taxon>
        <taxon>Eurotatoria</taxon>
        <taxon>Monogononta</taxon>
        <taxon>Pseudotrocha</taxon>
        <taxon>Ploima</taxon>
        <taxon>Brachionidae</taxon>
        <taxon>Brachionus</taxon>
    </lineage>
</organism>
<proteinExistence type="predicted"/>